<evidence type="ECO:0000256" key="4">
    <source>
        <dbReference type="RuleBase" id="RU004335"/>
    </source>
</evidence>
<keyword evidence="3" id="KW-0326">Glycosidase</keyword>
<keyword evidence="2" id="KW-0378">Hydrolase</keyword>
<dbReference type="InterPro" id="IPR000490">
    <property type="entry name" value="Glyco_hydro_17"/>
</dbReference>
<protein>
    <submittedName>
        <fullName evidence="6">Glucan endo-1,3-beta-glucosidase 7-like</fullName>
    </submittedName>
</protein>
<accession>A0A6J0PI12</accession>
<evidence type="ECO:0000313" key="6">
    <source>
        <dbReference type="RefSeq" id="XP_019706144.1"/>
    </source>
</evidence>
<dbReference type="PANTHER" id="PTHR32227">
    <property type="entry name" value="GLUCAN ENDO-1,3-BETA-GLUCOSIDASE BG1-RELATED-RELATED"/>
    <property type="match status" value="1"/>
</dbReference>
<sequence length="148" mass="16833">MIKFLFMINPYPYLAYRNDPHPKTLAFCLFQPNSDRYDPGSKITYTNIFDALVNAVKSVLKGLGFPNAEIVVAEIGWPYYSDSDEVGATVENARAFIWNLMSHLRSMKGTLLMLEKSMDMYIFTLYDKDLSPGRCRSDPLASSDRISP</sequence>
<dbReference type="KEGG" id="egu:109505854"/>
<dbReference type="Proteomes" id="UP000504607">
    <property type="component" value="Chromosome 1"/>
</dbReference>
<evidence type="ECO:0000256" key="3">
    <source>
        <dbReference type="ARBA" id="ARBA00023295"/>
    </source>
</evidence>
<name>A0A6J0PI12_ELAGV</name>
<dbReference type="InterPro" id="IPR017853">
    <property type="entry name" value="GH"/>
</dbReference>
<evidence type="ECO:0000256" key="2">
    <source>
        <dbReference type="ARBA" id="ARBA00022801"/>
    </source>
</evidence>
<dbReference type="Gene3D" id="3.20.20.80">
    <property type="entry name" value="Glycosidases"/>
    <property type="match status" value="1"/>
</dbReference>
<dbReference type="GeneID" id="109505854"/>
<keyword evidence="5" id="KW-1185">Reference proteome</keyword>
<reference evidence="6" key="1">
    <citation type="submission" date="2025-08" db="UniProtKB">
        <authorList>
            <consortium name="RefSeq"/>
        </authorList>
    </citation>
    <scope>IDENTIFICATION</scope>
</reference>
<evidence type="ECO:0000313" key="5">
    <source>
        <dbReference type="Proteomes" id="UP000504607"/>
    </source>
</evidence>
<dbReference type="GO" id="GO:0004553">
    <property type="term" value="F:hydrolase activity, hydrolyzing O-glycosyl compounds"/>
    <property type="evidence" value="ECO:0007669"/>
    <property type="project" value="InterPro"/>
</dbReference>
<dbReference type="GO" id="GO:0005975">
    <property type="term" value="P:carbohydrate metabolic process"/>
    <property type="evidence" value="ECO:0007669"/>
    <property type="project" value="InterPro"/>
</dbReference>
<dbReference type="InterPro" id="IPR044965">
    <property type="entry name" value="Glyco_hydro_17_plant"/>
</dbReference>
<dbReference type="OrthoDB" id="941679at2759"/>
<comment type="similarity">
    <text evidence="1 4">Belongs to the glycosyl hydrolase 17 family.</text>
</comment>
<proteinExistence type="inferred from homology"/>
<dbReference type="Pfam" id="PF00332">
    <property type="entry name" value="Glyco_hydro_17"/>
    <property type="match status" value="1"/>
</dbReference>
<dbReference type="SUPFAM" id="SSF51445">
    <property type="entry name" value="(Trans)glycosidases"/>
    <property type="match status" value="1"/>
</dbReference>
<dbReference type="AlphaFoldDB" id="A0A6J0PI12"/>
<organism evidence="5 6">
    <name type="scientific">Elaeis guineensis var. tenera</name>
    <name type="common">Oil palm</name>
    <dbReference type="NCBI Taxonomy" id="51953"/>
    <lineage>
        <taxon>Eukaryota</taxon>
        <taxon>Viridiplantae</taxon>
        <taxon>Streptophyta</taxon>
        <taxon>Embryophyta</taxon>
        <taxon>Tracheophyta</taxon>
        <taxon>Spermatophyta</taxon>
        <taxon>Magnoliopsida</taxon>
        <taxon>Liliopsida</taxon>
        <taxon>Arecaceae</taxon>
        <taxon>Arecoideae</taxon>
        <taxon>Cocoseae</taxon>
        <taxon>Elaeidinae</taxon>
        <taxon>Elaeis</taxon>
    </lineage>
</organism>
<evidence type="ECO:0000256" key="1">
    <source>
        <dbReference type="ARBA" id="ARBA00008773"/>
    </source>
</evidence>
<dbReference type="RefSeq" id="XP_019706144.1">
    <property type="nucleotide sequence ID" value="XM_019850585.1"/>
</dbReference>
<gene>
    <name evidence="6" type="primary">LOC109505854</name>
</gene>
<dbReference type="InParanoid" id="A0A6J0PI12"/>